<evidence type="ECO:0000256" key="8">
    <source>
        <dbReference type="PIRNR" id="PIRNR000090"/>
    </source>
</evidence>
<comment type="caution">
    <text evidence="10">The sequence shown here is derived from an EMBL/GenBank/DDBJ whole genome shotgun (WGS) entry which is preliminary data.</text>
</comment>
<keyword evidence="11" id="KW-1185">Reference proteome</keyword>
<comment type="subunit">
    <text evidence="7">Heterodimer composed of ETFA and ETFB. Identified in a complex that contains ETFA, ETFB and ETFRF1. Interacts with ACADM.</text>
</comment>
<dbReference type="InterPro" id="IPR014729">
    <property type="entry name" value="Rossmann-like_a/b/a_fold"/>
</dbReference>
<evidence type="ECO:0000256" key="4">
    <source>
        <dbReference type="ARBA" id="ARBA00022448"/>
    </source>
</evidence>
<comment type="similarity">
    <text evidence="2 8">Belongs to the ETF beta-subunit/FixA family.</text>
</comment>
<dbReference type="GO" id="GO:0033539">
    <property type="term" value="P:fatty acid beta-oxidation using acyl-CoA dehydrogenase"/>
    <property type="evidence" value="ECO:0007669"/>
    <property type="project" value="TreeGrafter"/>
</dbReference>
<proteinExistence type="inferred from homology"/>
<feature type="domain" description="Electron transfer flavoprotein alpha/beta-subunit N-terminal" evidence="9">
    <location>
        <begin position="27"/>
        <end position="219"/>
    </location>
</feature>
<dbReference type="SMART" id="SM00893">
    <property type="entry name" value="ETF"/>
    <property type="match status" value="1"/>
</dbReference>
<keyword evidence="8" id="KW-0496">Mitochondrion</keyword>
<name>A0A4E0R1R7_FASHE</name>
<evidence type="ECO:0000256" key="3">
    <source>
        <dbReference type="ARBA" id="ARBA00016797"/>
    </source>
</evidence>
<dbReference type="Gene3D" id="3.40.50.620">
    <property type="entry name" value="HUPs"/>
    <property type="match status" value="1"/>
</dbReference>
<dbReference type="PROSITE" id="PS01065">
    <property type="entry name" value="ETF_BETA"/>
    <property type="match status" value="1"/>
</dbReference>
<keyword evidence="5 8" id="KW-0249">Electron transport</keyword>
<dbReference type="InterPro" id="IPR014730">
    <property type="entry name" value="ETF_a/b_N"/>
</dbReference>
<sequence length="258" mass="28540">MPPGLRVLVGCKRVIDYAVKVRVRPDLSGVVTDGVKHSMNPFDEIALEEAIQLREKKVASDVLAFSCGTVKGQEILRNALAMGADRALHVELPEDQYSKLEPFHVAEILQKVVQEEKIDLVILGKQAIDDDASQVGQMLAARLGWPQATFASRIEPNNDQLTVTREVDGGSFTVRVKLPAVVTTDLRLNQPRYITLPNIMKAKKKPMVIKKLSDFDLTLIPHLQVLKVENPAVREGGIKVDSVETLVEKLRSKGLIPN</sequence>
<evidence type="ECO:0000256" key="2">
    <source>
        <dbReference type="ARBA" id="ARBA00007557"/>
    </source>
</evidence>
<evidence type="ECO:0000256" key="5">
    <source>
        <dbReference type="ARBA" id="ARBA00022982"/>
    </source>
</evidence>
<dbReference type="Pfam" id="PF01012">
    <property type="entry name" value="ETF"/>
    <property type="match status" value="1"/>
</dbReference>
<dbReference type="CDD" id="cd01714">
    <property type="entry name" value="ETF_beta"/>
    <property type="match status" value="1"/>
</dbReference>
<evidence type="ECO:0000256" key="7">
    <source>
        <dbReference type="ARBA" id="ARBA00046893"/>
    </source>
</evidence>
<dbReference type="InterPro" id="IPR033948">
    <property type="entry name" value="ETF_beta_N"/>
</dbReference>
<comment type="function">
    <text evidence="8">The electron transfer flavoprotein serves as a specific electron acceptor for several dehydrogenases, including five acyl-CoA dehydrogenases, glutaryl-CoA and sarcosine dehydrogenase. It transfers the electrons to the main mitochondrial respiratory chain via ETF-ubiquinone oxidoreductase (ETF dehydrogenase).</text>
</comment>
<dbReference type="PIRSF" id="PIRSF000090">
    <property type="entry name" value="Beta-ETF"/>
    <property type="match status" value="1"/>
</dbReference>
<dbReference type="GO" id="GO:0009063">
    <property type="term" value="P:amino acid catabolic process"/>
    <property type="evidence" value="ECO:0007669"/>
    <property type="project" value="TreeGrafter"/>
</dbReference>
<comment type="function">
    <text evidence="6">Heterodimeric electron transfer flavoprotein that accepts electrons from several mitochondrial dehydrogenases, including acyl-CoA dehydrogenases, glutaryl-CoA and sarcosine dehydrogenase. It transfers the electrons to the main mitochondrial respiratory chain via ETF-ubiquinone oxidoreductase. Required for normal mitochondrial fatty acid oxidation and normal amino acid metabolism. ETFB binds an AMP molecule that probably has a purely structural role.</text>
</comment>
<organism evidence="10 11">
    <name type="scientific">Fasciola hepatica</name>
    <name type="common">Liver fluke</name>
    <dbReference type="NCBI Taxonomy" id="6192"/>
    <lineage>
        <taxon>Eukaryota</taxon>
        <taxon>Metazoa</taxon>
        <taxon>Spiralia</taxon>
        <taxon>Lophotrochozoa</taxon>
        <taxon>Platyhelminthes</taxon>
        <taxon>Trematoda</taxon>
        <taxon>Digenea</taxon>
        <taxon>Plagiorchiida</taxon>
        <taxon>Echinostomata</taxon>
        <taxon>Echinostomatoidea</taxon>
        <taxon>Fasciolidae</taxon>
        <taxon>Fasciola</taxon>
    </lineage>
</organism>
<gene>
    <name evidence="10" type="ORF">D915_008110</name>
</gene>
<evidence type="ECO:0000256" key="6">
    <source>
        <dbReference type="ARBA" id="ARBA00045835"/>
    </source>
</evidence>
<comment type="subunit">
    <text evidence="8">Heterodimer of an alpha and a beta subunit.</text>
</comment>
<dbReference type="InterPro" id="IPR000049">
    <property type="entry name" value="ET-Flavoprotein_bsu_CS"/>
</dbReference>
<evidence type="ECO:0000256" key="1">
    <source>
        <dbReference type="ARBA" id="ARBA00004305"/>
    </source>
</evidence>
<protein>
    <recommendedName>
        <fullName evidence="3 8">Electron transfer flavoprotein subunit beta</fullName>
        <shortName evidence="8">Beta-ETF</shortName>
    </recommendedName>
</protein>
<dbReference type="SUPFAM" id="SSF52402">
    <property type="entry name" value="Adenine nucleotide alpha hydrolases-like"/>
    <property type="match status" value="1"/>
</dbReference>
<dbReference type="Proteomes" id="UP000230066">
    <property type="component" value="Unassembled WGS sequence"/>
</dbReference>
<dbReference type="InterPro" id="IPR012255">
    <property type="entry name" value="ETF_b"/>
</dbReference>
<evidence type="ECO:0000313" key="11">
    <source>
        <dbReference type="Proteomes" id="UP000230066"/>
    </source>
</evidence>
<keyword evidence="4 8" id="KW-0813">Transport</keyword>
<evidence type="ECO:0000259" key="9">
    <source>
        <dbReference type="SMART" id="SM00893"/>
    </source>
</evidence>
<reference evidence="10" key="1">
    <citation type="submission" date="2019-03" db="EMBL/GenBank/DDBJ databases">
        <title>Improved annotation for the trematode Fasciola hepatica.</title>
        <authorList>
            <person name="Choi Y.-J."/>
            <person name="Martin J."/>
            <person name="Mitreva M."/>
        </authorList>
    </citation>
    <scope>NUCLEOTIDE SEQUENCE [LARGE SCALE GENOMIC DNA]</scope>
</reference>
<dbReference type="EMBL" id="JXXN02003734">
    <property type="protein sequence ID" value="THD21225.1"/>
    <property type="molecule type" value="Genomic_DNA"/>
</dbReference>
<dbReference type="PANTHER" id="PTHR21294">
    <property type="entry name" value="ELECTRON TRANSFER FLAVOPROTEIN BETA-SUBUNIT"/>
    <property type="match status" value="1"/>
</dbReference>
<dbReference type="FunFam" id="3.40.50.620:FF:000011">
    <property type="entry name" value="Electron transfer flavoprotein subunit beta"/>
    <property type="match status" value="1"/>
</dbReference>
<dbReference type="AlphaFoldDB" id="A0A4E0R1R7"/>
<dbReference type="GO" id="GO:0009055">
    <property type="term" value="F:electron transfer activity"/>
    <property type="evidence" value="ECO:0007669"/>
    <property type="project" value="InterPro"/>
</dbReference>
<evidence type="ECO:0000313" key="10">
    <source>
        <dbReference type="EMBL" id="THD21225.1"/>
    </source>
</evidence>
<comment type="subcellular location">
    <subcellularLocation>
        <location evidence="1 8">Mitochondrion matrix</location>
    </subcellularLocation>
</comment>
<dbReference type="PANTHER" id="PTHR21294:SF8">
    <property type="entry name" value="ELECTRON TRANSFER FLAVOPROTEIN SUBUNIT BETA"/>
    <property type="match status" value="1"/>
</dbReference>
<accession>A0A4E0R1R7</accession>
<dbReference type="GO" id="GO:0005759">
    <property type="term" value="C:mitochondrial matrix"/>
    <property type="evidence" value="ECO:0007669"/>
    <property type="project" value="UniProtKB-SubCell"/>
</dbReference>